<evidence type="ECO:0000256" key="1">
    <source>
        <dbReference type="ARBA" id="ARBA00001947"/>
    </source>
</evidence>
<name>A0A923LLH5_9FIRM</name>
<proteinExistence type="predicted"/>
<dbReference type="PANTHER" id="PTHR43462">
    <property type="entry name" value="ALANYL-TRNA EDITING PROTEIN"/>
    <property type="match status" value="1"/>
</dbReference>
<evidence type="ECO:0000259" key="5">
    <source>
        <dbReference type="PROSITE" id="PS50860"/>
    </source>
</evidence>
<dbReference type="Gene3D" id="3.10.310.40">
    <property type="match status" value="1"/>
</dbReference>
<comment type="caution">
    <text evidence="6">The sequence shown here is derived from an EMBL/GenBank/DDBJ whole genome shotgun (WGS) entry which is preliminary data.</text>
</comment>
<dbReference type="RefSeq" id="WP_186876882.1">
    <property type="nucleotide sequence ID" value="NZ_JACOPF010000004.1"/>
</dbReference>
<dbReference type="Gene3D" id="2.40.30.130">
    <property type="match status" value="1"/>
</dbReference>
<dbReference type="Pfam" id="PF01411">
    <property type="entry name" value="tRNA-synt_2c"/>
    <property type="match status" value="1"/>
</dbReference>
<keyword evidence="4" id="KW-0862">Zinc</keyword>
<dbReference type="GO" id="GO:0005737">
    <property type="term" value="C:cytoplasm"/>
    <property type="evidence" value="ECO:0007669"/>
    <property type="project" value="UniProtKB-SubCell"/>
</dbReference>
<organism evidence="6 7">
    <name type="scientific">Mediterraneibacter hominis</name>
    <dbReference type="NCBI Taxonomy" id="2763054"/>
    <lineage>
        <taxon>Bacteria</taxon>
        <taxon>Bacillati</taxon>
        <taxon>Bacillota</taxon>
        <taxon>Clostridia</taxon>
        <taxon>Lachnospirales</taxon>
        <taxon>Lachnospiraceae</taxon>
        <taxon>Mediterraneibacter</taxon>
    </lineage>
</organism>
<dbReference type="AlphaFoldDB" id="A0A923LLH5"/>
<dbReference type="SUPFAM" id="SSF55186">
    <property type="entry name" value="ThrRS/AlaRS common domain"/>
    <property type="match status" value="1"/>
</dbReference>
<dbReference type="GO" id="GO:0005524">
    <property type="term" value="F:ATP binding"/>
    <property type="evidence" value="ECO:0007669"/>
    <property type="project" value="InterPro"/>
</dbReference>
<comment type="subcellular location">
    <subcellularLocation>
        <location evidence="2">Cytoplasm</location>
    </subcellularLocation>
</comment>
<reference evidence="6" key="1">
    <citation type="submission" date="2020-08" db="EMBL/GenBank/DDBJ databases">
        <title>Genome public.</title>
        <authorList>
            <person name="Liu C."/>
            <person name="Sun Q."/>
        </authorList>
    </citation>
    <scope>NUCLEOTIDE SEQUENCE</scope>
    <source>
        <strain evidence="6">NSJ-55</strain>
    </source>
</reference>
<dbReference type="SMART" id="SM00863">
    <property type="entry name" value="tRNA_SAD"/>
    <property type="match status" value="1"/>
</dbReference>
<keyword evidence="3" id="KW-0479">Metal-binding</keyword>
<dbReference type="InterPro" id="IPR051335">
    <property type="entry name" value="Alanyl-tRNA_Editing_Enzymes"/>
</dbReference>
<dbReference type="GO" id="GO:0003676">
    <property type="term" value="F:nucleic acid binding"/>
    <property type="evidence" value="ECO:0007669"/>
    <property type="project" value="InterPro"/>
</dbReference>
<protein>
    <recommendedName>
        <fullName evidence="5">Alanyl-transfer RNA synthetases family profile domain-containing protein</fullName>
    </recommendedName>
</protein>
<dbReference type="GO" id="GO:0046872">
    <property type="term" value="F:metal ion binding"/>
    <property type="evidence" value="ECO:0007669"/>
    <property type="project" value="UniProtKB-KW"/>
</dbReference>
<dbReference type="InterPro" id="IPR018164">
    <property type="entry name" value="Ala-tRNA-synth_IIc_N"/>
</dbReference>
<evidence type="ECO:0000256" key="3">
    <source>
        <dbReference type="ARBA" id="ARBA00022723"/>
    </source>
</evidence>
<dbReference type="Gene3D" id="3.30.980.10">
    <property type="entry name" value="Threonyl-trna Synthetase, Chain A, domain 2"/>
    <property type="match status" value="1"/>
</dbReference>
<feature type="domain" description="Alanyl-transfer RNA synthetases family profile" evidence="5">
    <location>
        <begin position="1"/>
        <end position="220"/>
    </location>
</feature>
<evidence type="ECO:0000313" key="6">
    <source>
        <dbReference type="EMBL" id="MBC5690222.1"/>
    </source>
</evidence>
<keyword evidence="7" id="KW-1185">Reference proteome</keyword>
<evidence type="ECO:0000313" key="7">
    <source>
        <dbReference type="Proteomes" id="UP000652477"/>
    </source>
</evidence>
<dbReference type="InterPro" id="IPR018163">
    <property type="entry name" value="Thr/Ala-tRNA-synth_IIc_edit"/>
</dbReference>
<dbReference type="GO" id="GO:0002161">
    <property type="term" value="F:aminoacyl-tRNA deacylase activity"/>
    <property type="evidence" value="ECO:0007669"/>
    <property type="project" value="UniProtKB-ARBA"/>
</dbReference>
<dbReference type="Pfam" id="PF02272">
    <property type="entry name" value="DHHA1"/>
    <property type="match status" value="1"/>
</dbReference>
<accession>A0A923LLH5</accession>
<dbReference type="Proteomes" id="UP000652477">
    <property type="component" value="Unassembled WGS sequence"/>
</dbReference>
<sequence>MTEKLFYTDSHIKEFTAEVQECIQDGEMYKIVLDRTAFFPEGGGQYADTGTLDGVTVLDVKEKDGKIFHITKTPLLKGSSVLGEIDWEERFVKMQQHTGEHIVSGLVHTKFGYNNVGFHLGSEDCTMDFDGAITREELCEIEKEANRAVVQNLNIEVSYPSKKTLESLAYRSKIEIEGQVRIVTVPGYDVCACCAPHVKKTGEIGMIKLTNVQRYKGGVRVRMLCGFRALADYGRKESYAREISAALCAKENTIVEAVERLKEEYALEKLKCAGLERKLLAYRAKEISEEEKVVCLFEEDLNQDALRFLMNLILKQDRICCAVFTGNDGDGYRYVMGSRCSDIRKLAKEMHEEFDGKGGGRPEMVQGTVLGTASEIRQWIQEKARNVKA</sequence>
<comment type="cofactor">
    <cofactor evidence="1">
        <name>Zn(2+)</name>
        <dbReference type="ChEBI" id="CHEBI:29105"/>
    </cofactor>
</comment>
<dbReference type="SUPFAM" id="SSF50447">
    <property type="entry name" value="Translation proteins"/>
    <property type="match status" value="1"/>
</dbReference>
<dbReference type="GO" id="GO:0006419">
    <property type="term" value="P:alanyl-tRNA aminoacylation"/>
    <property type="evidence" value="ECO:0007669"/>
    <property type="project" value="InterPro"/>
</dbReference>
<dbReference type="PANTHER" id="PTHR43462:SF1">
    <property type="entry name" value="ALANYL-TRNA EDITING PROTEIN AARSD1"/>
    <property type="match status" value="1"/>
</dbReference>
<dbReference type="Pfam" id="PF07973">
    <property type="entry name" value="tRNA_SAD"/>
    <property type="match status" value="1"/>
</dbReference>
<dbReference type="GO" id="GO:0004813">
    <property type="term" value="F:alanine-tRNA ligase activity"/>
    <property type="evidence" value="ECO:0007669"/>
    <property type="project" value="InterPro"/>
</dbReference>
<dbReference type="InterPro" id="IPR009000">
    <property type="entry name" value="Transl_B-barrel_sf"/>
</dbReference>
<evidence type="ECO:0000256" key="2">
    <source>
        <dbReference type="ARBA" id="ARBA00004496"/>
    </source>
</evidence>
<dbReference type="InterPro" id="IPR012947">
    <property type="entry name" value="tRNA_SAD"/>
</dbReference>
<dbReference type="EMBL" id="JACOPF010000004">
    <property type="protein sequence ID" value="MBC5690222.1"/>
    <property type="molecule type" value="Genomic_DNA"/>
</dbReference>
<evidence type="ECO:0000256" key="4">
    <source>
        <dbReference type="ARBA" id="ARBA00022833"/>
    </source>
</evidence>
<dbReference type="InterPro" id="IPR018165">
    <property type="entry name" value="Ala-tRNA-synth_IIc_core"/>
</dbReference>
<gene>
    <name evidence="6" type="ORF">H8S37_14990</name>
</gene>
<dbReference type="PROSITE" id="PS50860">
    <property type="entry name" value="AA_TRNA_LIGASE_II_ALA"/>
    <property type="match status" value="1"/>
</dbReference>
<dbReference type="InterPro" id="IPR003156">
    <property type="entry name" value="DHHA1_dom"/>
</dbReference>